<dbReference type="InterPro" id="IPR003593">
    <property type="entry name" value="AAA+_ATPase"/>
</dbReference>
<dbReference type="RefSeq" id="XP_021338301.1">
    <property type="nucleotide sequence ID" value="XM_021481687.1"/>
</dbReference>
<dbReference type="PANTHER" id="PTHR43655:SF2">
    <property type="entry name" value="AFG3 LIKE MATRIX AAA PEPTIDASE SUBUNIT 2, ISOFORM A"/>
    <property type="match status" value="1"/>
</dbReference>
<evidence type="ECO:0000256" key="7">
    <source>
        <dbReference type="ARBA" id="ARBA00022723"/>
    </source>
</evidence>
<evidence type="ECO:0000256" key="2">
    <source>
        <dbReference type="ARBA" id="ARBA00004225"/>
    </source>
</evidence>
<comment type="subcellular location">
    <subcellularLocation>
        <location evidence="2">Mitochondrion membrane</location>
        <topology evidence="2">Multi-pass membrane protein</topology>
    </subcellularLocation>
</comment>
<dbReference type="InterPro" id="IPR037219">
    <property type="entry name" value="Peptidase_M41-like"/>
</dbReference>
<keyword evidence="7" id="KW-0479">Metal-binding</keyword>
<evidence type="ECO:0000256" key="1">
    <source>
        <dbReference type="ARBA" id="ARBA00001947"/>
    </source>
</evidence>
<dbReference type="Gene3D" id="3.40.50.300">
    <property type="entry name" value="P-loop containing nucleotide triphosphate hydrolases"/>
    <property type="match status" value="1"/>
</dbReference>
<gene>
    <name evidence="18" type="ORF">BMR1_02g03370</name>
</gene>
<dbReference type="AlphaFoldDB" id="A0A1R4AAU0"/>
<evidence type="ECO:0000256" key="5">
    <source>
        <dbReference type="ARBA" id="ARBA00022670"/>
    </source>
</evidence>
<evidence type="ECO:0000256" key="3">
    <source>
        <dbReference type="ARBA" id="ARBA00010044"/>
    </source>
</evidence>
<dbReference type="InterPro" id="IPR027417">
    <property type="entry name" value="P-loop_NTPase"/>
</dbReference>
<dbReference type="OrthoDB" id="1413014at2759"/>
<keyword evidence="9 18" id="KW-0378">Hydrolase</keyword>
<dbReference type="InterPro" id="IPR005936">
    <property type="entry name" value="FtsH"/>
</dbReference>
<keyword evidence="13" id="KW-0482">Metalloprotease</keyword>
<dbReference type="InterPro" id="IPR000642">
    <property type="entry name" value="Peptidase_M41"/>
</dbReference>
<dbReference type="GO" id="GO:0004222">
    <property type="term" value="F:metalloendopeptidase activity"/>
    <property type="evidence" value="ECO:0007669"/>
    <property type="project" value="InterPro"/>
</dbReference>
<keyword evidence="8" id="KW-0547">Nucleotide-binding</keyword>
<reference evidence="18 19" key="3">
    <citation type="journal article" date="2016" name="Sci. Rep.">
        <title>Genome-wide diversity and gene expression profiling of Babesia microti isolates identify polymorphic genes that mediate host-pathogen interactions.</title>
        <authorList>
            <person name="Silva J.C."/>
            <person name="Cornillot E."/>
            <person name="McCracken C."/>
            <person name="Usmani-Brown S."/>
            <person name="Dwivedi A."/>
            <person name="Ifeonu O.O."/>
            <person name="Crabtree J."/>
            <person name="Gotia H.T."/>
            <person name="Virji A.Z."/>
            <person name="Reynes C."/>
            <person name="Colinge J."/>
            <person name="Kumar V."/>
            <person name="Lawres L."/>
            <person name="Pazzi J.E."/>
            <person name="Pablo J.V."/>
            <person name="Hung C."/>
            <person name="Brancato J."/>
            <person name="Kumari P."/>
            <person name="Orvis J."/>
            <person name="Tretina K."/>
            <person name="Chibucos M."/>
            <person name="Ott S."/>
            <person name="Sadzewicz L."/>
            <person name="Sengamalay N."/>
            <person name="Shetty A.C."/>
            <person name="Su Q."/>
            <person name="Tallon L."/>
            <person name="Fraser C.M."/>
            <person name="Frutos R."/>
            <person name="Molina D.M."/>
            <person name="Krause P.J."/>
            <person name="Ben Mamoun C."/>
        </authorList>
    </citation>
    <scope>NUCLEOTIDE SEQUENCE [LARGE SCALE GENOMIC DNA]</scope>
    <source>
        <strain evidence="18 19">RI</strain>
    </source>
</reference>
<dbReference type="Gene3D" id="3.40.1690.20">
    <property type="match status" value="1"/>
</dbReference>
<dbReference type="VEuPathDB" id="PiroplasmaDB:BMR1_02g03370"/>
<sequence>MLPLRLLRQANIARLKRCISTCSNFHSCCYLLSLKHNDNYKYFADKTKKDDKSTSNDKKDSKQDTDSSQRYEHPPNQPYDPSIGLSLMIIFGGSLLLELVNSGFYRNEITFQEFFVKYLSMGQVDKIHVVNREYAKCFIKNGKENKIVYFRIGSIEHFETRLNQIQQSLDIHPDEYIPVQYVTGVNVVNELKKFIPFGILFFLIALGFRKLMMKGPPGMDKFFRMGKAVTVQAKDLKVKTSFKDVAGMNEAKMEISEFVDFLKNPERFKSLGAKIPKGALLCGPPGTGKTLLAKAVAGEAQVPFYSISGSDFIEVFVGIGPSRVRDLFENARKNAPSIIFIDEIDAIGKKRARGGFAGGSNDERENTLNQILVEMDGFKSSSGVVVMAGTNRADILDPALVRPGRFDRTINISKPDIGERYEIFKVHLKPIKFSQNTDVDDLARRMAALTPGFVGAEIANVINEAAIVAARRKAEDGVEMRDFDAAVERCIGGMVRSSGLLSNEQKRVIAYHETGHALTGWWLEYADPVLKVSIVPRSSGALGFSQQMPDDIALFSKEAILDKIAVILGGRAAEEIFIGKITTGATDDLNKVTKLCHSFVSQWGMNAKIGLVSYNTEGEQDFYRNYSESTAQMIDNEVKNIITAQYERVKKVLCDKADLVHKLSNLLYDKETLTYHDIANCVGERPFPPNEKYKAFIEANPHKIAVNSSN</sequence>
<keyword evidence="6" id="KW-0812">Transmembrane</keyword>
<keyword evidence="15" id="KW-0472">Membrane</keyword>
<evidence type="ECO:0000259" key="17">
    <source>
        <dbReference type="SMART" id="SM00382"/>
    </source>
</evidence>
<dbReference type="Pfam" id="PF06480">
    <property type="entry name" value="FtsH_ext"/>
    <property type="match status" value="1"/>
</dbReference>
<comment type="cofactor">
    <cofactor evidence="1">
        <name>Zn(2+)</name>
        <dbReference type="ChEBI" id="CHEBI:29105"/>
    </cofactor>
</comment>
<evidence type="ECO:0000256" key="4">
    <source>
        <dbReference type="ARBA" id="ARBA00010550"/>
    </source>
</evidence>
<evidence type="ECO:0000256" key="12">
    <source>
        <dbReference type="ARBA" id="ARBA00022989"/>
    </source>
</evidence>
<keyword evidence="10" id="KW-0862">Zinc</keyword>
<evidence type="ECO:0000256" key="9">
    <source>
        <dbReference type="ARBA" id="ARBA00022801"/>
    </source>
</evidence>
<dbReference type="CDD" id="cd19501">
    <property type="entry name" value="RecA-like_FtsH"/>
    <property type="match status" value="1"/>
</dbReference>
<keyword evidence="12" id="KW-1133">Transmembrane helix</keyword>
<accession>A0A1R4AAU0</accession>
<name>A0A1R4AAU0_BABMR</name>
<keyword evidence="19" id="KW-1185">Reference proteome</keyword>
<dbReference type="SUPFAM" id="SSF140990">
    <property type="entry name" value="FtsH protease domain-like"/>
    <property type="match status" value="1"/>
</dbReference>
<dbReference type="GO" id="GO:0005524">
    <property type="term" value="F:ATP binding"/>
    <property type="evidence" value="ECO:0007669"/>
    <property type="project" value="UniProtKB-KW"/>
</dbReference>
<comment type="similarity">
    <text evidence="4">In the N-terminal section; belongs to the AAA ATPase family.</text>
</comment>
<evidence type="ECO:0000313" key="18">
    <source>
        <dbReference type="EMBL" id="SJK86105.1"/>
    </source>
</evidence>
<feature type="region of interest" description="Disordered" evidence="16">
    <location>
        <begin position="48"/>
        <end position="78"/>
    </location>
</feature>
<dbReference type="InterPro" id="IPR041569">
    <property type="entry name" value="AAA_lid_3"/>
</dbReference>
<proteinExistence type="inferred from homology"/>
<keyword evidence="5" id="KW-0645">Protease</keyword>
<dbReference type="GO" id="GO:0005745">
    <property type="term" value="C:m-AAA complex"/>
    <property type="evidence" value="ECO:0007669"/>
    <property type="project" value="TreeGrafter"/>
</dbReference>
<feature type="domain" description="AAA+ ATPase" evidence="17">
    <location>
        <begin position="275"/>
        <end position="416"/>
    </location>
</feature>
<evidence type="ECO:0000256" key="6">
    <source>
        <dbReference type="ARBA" id="ARBA00022692"/>
    </source>
</evidence>
<feature type="compositionally biased region" description="Basic and acidic residues" evidence="16">
    <location>
        <begin position="48"/>
        <end position="73"/>
    </location>
</feature>
<dbReference type="InterPro" id="IPR003959">
    <property type="entry name" value="ATPase_AAA_core"/>
</dbReference>
<dbReference type="FunFam" id="3.40.50.300:FF:000001">
    <property type="entry name" value="ATP-dependent zinc metalloprotease FtsH"/>
    <property type="match status" value="1"/>
</dbReference>
<evidence type="ECO:0000256" key="16">
    <source>
        <dbReference type="SAM" id="MobiDB-lite"/>
    </source>
</evidence>
<dbReference type="GeneID" id="24424457"/>
<dbReference type="PROSITE" id="PS00674">
    <property type="entry name" value="AAA"/>
    <property type="match status" value="1"/>
</dbReference>
<dbReference type="Pfam" id="PF01434">
    <property type="entry name" value="Peptidase_M41"/>
    <property type="match status" value="1"/>
</dbReference>
<protein>
    <submittedName>
        <fullName evidence="18">AFG3 family protein</fullName>
        <ecNumber evidence="18">3.4.24.-</ecNumber>
    </submittedName>
</protein>
<dbReference type="Proteomes" id="UP000002899">
    <property type="component" value="Chromosome II"/>
</dbReference>
<dbReference type="GO" id="GO:0016887">
    <property type="term" value="F:ATP hydrolysis activity"/>
    <property type="evidence" value="ECO:0007669"/>
    <property type="project" value="InterPro"/>
</dbReference>
<dbReference type="SUPFAM" id="SSF52540">
    <property type="entry name" value="P-loop containing nucleoside triphosphate hydrolases"/>
    <property type="match status" value="1"/>
</dbReference>
<dbReference type="GO" id="GO:0008270">
    <property type="term" value="F:zinc ion binding"/>
    <property type="evidence" value="ECO:0007669"/>
    <property type="project" value="InterPro"/>
</dbReference>
<dbReference type="EMBL" id="FO082872">
    <property type="protein sequence ID" value="SJK86105.1"/>
    <property type="molecule type" value="Genomic_DNA"/>
</dbReference>
<keyword evidence="11" id="KW-0067">ATP-binding</keyword>
<dbReference type="InterPro" id="IPR011546">
    <property type="entry name" value="Pept_M41_FtsH_extracell"/>
</dbReference>
<dbReference type="GO" id="GO:0034982">
    <property type="term" value="P:mitochondrial protein processing"/>
    <property type="evidence" value="ECO:0007669"/>
    <property type="project" value="TreeGrafter"/>
</dbReference>
<dbReference type="PANTHER" id="PTHR43655">
    <property type="entry name" value="ATP-DEPENDENT PROTEASE"/>
    <property type="match status" value="1"/>
</dbReference>
<dbReference type="Gene3D" id="1.20.58.760">
    <property type="entry name" value="Peptidase M41"/>
    <property type="match status" value="1"/>
</dbReference>
<dbReference type="EC" id="3.4.24.-" evidence="18"/>
<evidence type="ECO:0000256" key="10">
    <source>
        <dbReference type="ARBA" id="ARBA00022833"/>
    </source>
</evidence>
<organism evidence="18 19">
    <name type="scientific">Babesia microti (strain RI)</name>
    <dbReference type="NCBI Taxonomy" id="1133968"/>
    <lineage>
        <taxon>Eukaryota</taxon>
        <taxon>Sar</taxon>
        <taxon>Alveolata</taxon>
        <taxon>Apicomplexa</taxon>
        <taxon>Aconoidasida</taxon>
        <taxon>Piroplasmida</taxon>
        <taxon>Babesiidae</taxon>
        <taxon>Babesia</taxon>
    </lineage>
</organism>
<keyword evidence="14" id="KW-0496">Mitochondrion</keyword>
<evidence type="ECO:0000256" key="11">
    <source>
        <dbReference type="ARBA" id="ARBA00022840"/>
    </source>
</evidence>
<dbReference type="KEGG" id="bmic:BMR1_02g03370"/>
<dbReference type="NCBIfam" id="TIGR01241">
    <property type="entry name" value="FtsH_fam"/>
    <property type="match status" value="1"/>
</dbReference>
<evidence type="ECO:0000256" key="8">
    <source>
        <dbReference type="ARBA" id="ARBA00022741"/>
    </source>
</evidence>
<dbReference type="HAMAP" id="MF_01458">
    <property type="entry name" value="FtsH"/>
    <property type="match status" value="1"/>
</dbReference>
<dbReference type="FunFam" id="1.20.58.760:FF:000003">
    <property type="entry name" value="AFG3-like AAA ATPase 2"/>
    <property type="match status" value="1"/>
</dbReference>
<dbReference type="InterPro" id="IPR003960">
    <property type="entry name" value="ATPase_AAA_CS"/>
</dbReference>
<evidence type="ECO:0000313" key="19">
    <source>
        <dbReference type="Proteomes" id="UP000002899"/>
    </source>
</evidence>
<evidence type="ECO:0000256" key="14">
    <source>
        <dbReference type="ARBA" id="ARBA00023128"/>
    </source>
</evidence>
<dbReference type="Pfam" id="PF00004">
    <property type="entry name" value="AAA"/>
    <property type="match status" value="1"/>
</dbReference>
<dbReference type="Pfam" id="PF17862">
    <property type="entry name" value="AAA_lid_3"/>
    <property type="match status" value="1"/>
</dbReference>
<reference evidence="18 19" key="1">
    <citation type="journal article" date="2012" name="Nucleic Acids Res.">
        <title>Sequencing of the smallest Apicomplexan genome from the human pathogen Babesia microti.</title>
        <authorList>
            <person name="Cornillot E."/>
            <person name="Hadj-Kaddour K."/>
            <person name="Dassouli A."/>
            <person name="Noel B."/>
            <person name="Ranwez V."/>
            <person name="Vacherie B."/>
            <person name="Augagneur Y."/>
            <person name="Bres V."/>
            <person name="Duclos A."/>
            <person name="Randazzo S."/>
            <person name="Carcy B."/>
            <person name="Debierre-Grockiego F."/>
            <person name="Delbecq S."/>
            <person name="Moubri-Menage K."/>
            <person name="Shams-Eldin H."/>
            <person name="Usmani-Brown S."/>
            <person name="Bringaud F."/>
            <person name="Wincker P."/>
            <person name="Vivares C.P."/>
            <person name="Schwarz R.T."/>
            <person name="Schetters T.P."/>
            <person name="Krause P.J."/>
            <person name="Gorenflot A."/>
            <person name="Berry V."/>
            <person name="Barbe V."/>
            <person name="Ben Mamoun C."/>
        </authorList>
    </citation>
    <scope>NUCLEOTIDE SEQUENCE [LARGE SCALE GENOMIC DNA]</scope>
    <source>
        <strain evidence="18 19">RI</strain>
    </source>
</reference>
<evidence type="ECO:0000256" key="13">
    <source>
        <dbReference type="ARBA" id="ARBA00023049"/>
    </source>
</evidence>
<dbReference type="SMART" id="SM00382">
    <property type="entry name" value="AAA"/>
    <property type="match status" value="1"/>
</dbReference>
<dbReference type="InterPro" id="IPR050928">
    <property type="entry name" value="ATP-dep_Zn_Metalloprotease"/>
</dbReference>
<dbReference type="FunFam" id="1.10.8.60:FF:000019">
    <property type="entry name" value="AFG3-like AAA ATPase 2"/>
    <property type="match status" value="1"/>
</dbReference>
<comment type="similarity">
    <text evidence="3">In the C-terminal section; belongs to the peptidase M41 family.</text>
</comment>
<evidence type="ECO:0000256" key="15">
    <source>
        <dbReference type="ARBA" id="ARBA00023136"/>
    </source>
</evidence>
<dbReference type="Gene3D" id="1.10.8.60">
    <property type="match status" value="1"/>
</dbReference>
<reference evidence="18 19" key="2">
    <citation type="journal article" date="2013" name="PLoS ONE">
        <title>Whole genome mapping and re-organization of the nuclear and mitochondrial genomes of Babesia microti isolates.</title>
        <authorList>
            <person name="Cornillot E."/>
            <person name="Dassouli A."/>
            <person name="Garg A."/>
            <person name="Pachikara N."/>
            <person name="Randazzo S."/>
            <person name="Depoix D."/>
            <person name="Carcy B."/>
            <person name="Delbecq S."/>
            <person name="Frutos R."/>
            <person name="Silva J.C."/>
            <person name="Sutton R."/>
            <person name="Krause P.J."/>
            <person name="Mamoun C.B."/>
        </authorList>
    </citation>
    <scope>NUCLEOTIDE SEQUENCE [LARGE SCALE GENOMIC DNA]</scope>
    <source>
        <strain evidence="18 19">RI</strain>
    </source>
</reference>
<dbReference type="GO" id="GO:0004176">
    <property type="term" value="F:ATP-dependent peptidase activity"/>
    <property type="evidence" value="ECO:0007669"/>
    <property type="project" value="InterPro"/>
</dbReference>